<evidence type="ECO:0000313" key="2">
    <source>
        <dbReference type="EMBL" id="KTD65071.1"/>
    </source>
</evidence>
<gene>
    <name evidence="2" type="ORF">Lsha_0440</name>
</gene>
<dbReference type="Proteomes" id="UP000054600">
    <property type="component" value="Unassembled WGS sequence"/>
</dbReference>
<protein>
    <submittedName>
        <fullName evidence="2">Uncharacterized protein</fullName>
    </submittedName>
</protein>
<organism evidence="2 3">
    <name type="scientific">Legionella shakespearei DSM 23087</name>
    <dbReference type="NCBI Taxonomy" id="1122169"/>
    <lineage>
        <taxon>Bacteria</taxon>
        <taxon>Pseudomonadati</taxon>
        <taxon>Pseudomonadota</taxon>
        <taxon>Gammaproteobacteria</taxon>
        <taxon>Legionellales</taxon>
        <taxon>Legionellaceae</taxon>
        <taxon>Legionella</taxon>
    </lineage>
</organism>
<dbReference type="OrthoDB" id="9930683at2"/>
<dbReference type="EMBL" id="LNYW01000016">
    <property type="protein sequence ID" value="KTD65071.1"/>
    <property type="molecule type" value="Genomic_DNA"/>
</dbReference>
<sequence length="57" mass="6585">MPIGVLFWVLMVIWLVLGLYWYRGDFTRGNYGLIGSNLLLFVLLAILGWRVFGPILQ</sequence>
<keyword evidence="1" id="KW-0472">Membrane</keyword>
<dbReference type="RefSeq" id="WP_018578445.1">
    <property type="nucleotide sequence ID" value="NZ_KB892435.1"/>
</dbReference>
<accession>A0A0W0Z808</accession>
<keyword evidence="1" id="KW-0812">Transmembrane</keyword>
<feature type="transmembrane region" description="Helical" evidence="1">
    <location>
        <begin position="6"/>
        <end position="22"/>
    </location>
</feature>
<comment type="caution">
    <text evidence="2">The sequence shown here is derived from an EMBL/GenBank/DDBJ whole genome shotgun (WGS) entry which is preliminary data.</text>
</comment>
<reference evidence="2 3" key="1">
    <citation type="submission" date="2015-11" db="EMBL/GenBank/DDBJ databases">
        <title>Genomic analysis of 38 Legionella species identifies large and diverse effector repertoires.</title>
        <authorList>
            <person name="Burstein D."/>
            <person name="Amaro F."/>
            <person name="Zusman T."/>
            <person name="Lifshitz Z."/>
            <person name="Cohen O."/>
            <person name="Gilbert J.A."/>
            <person name="Pupko T."/>
            <person name="Shuman H.A."/>
            <person name="Segal G."/>
        </authorList>
    </citation>
    <scope>NUCLEOTIDE SEQUENCE [LARGE SCALE GENOMIC DNA]</scope>
    <source>
        <strain evidence="2 3">ATCC 49655</strain>
    </source>
</reference>
<name>A0A0W0Z808_9GAMM</name>
<dbReference type="PATRIC" id="fig|1122169.6.peg.502"/>
<keyword evidence="1" id="KW-1133">Transmembrane helix</keyword>
<feature type="transmembrane region" description="Helical" evidence="1">
    <location>
        <begin position="34"/>
        <end position="52"/>
    </location>
</feature>
<keyword evidence="3" id="KW-1185">Reference proteome</keyword>
<evidence type="ECO:0000313" key="3">
    <source>
        <dbReference type="Proteomes" id="UP000054600"/>
    </source>
</evidence>
<dbReference type="AlphaFoldDB" id="A0A0W0Z808"/>
<evidence type="ECO:0000256" key="1">
    <source>
        <dbReference type="SAM" id="Phobius"/>
    </source>
</evidence>
<proteinExistence type="predicted"/>